<sequence>MQTSIAGILGIPRTEKHDLYLGFRPWWENLSEQYLAPFGLECGRGSVVGMRRCYPRQGGGVASCSAWLACYHP</sequence>
<reference evidence="1" key="1">
    <citation type="submission" date="2020-06" db="EMBL/GenBank/DDBJ databases">
        <authorList>
            <person name="Li T."/>
            <person name="Hu X."/>
            <person name="Zhang T."/>
            <person name="Song X."/>
            <person name="Zhang H."/>
            <person name="Dai N."/>
            <person name="Sheng W."/>
            <person name="Hou X."/>
            <person name="Wei L."/>
        </authorList>
    </citation>
    <scope>NUCLEOTIDE SEQUENCE</scope>
    <source>
        <strain evidence="1">G01</strain>
        <tissue evidence="1">Leaf</tissue>
    </source>
</reference>
<evidence type="ECO:0000313" key="1">
    <source>
        <dbReference type="EMBL" id="KAL0285525.1"/>
    </source>
</evidence>
<dbReference type="EMBL" id="JACGWK010001589">
    <property type="protein sequence ID" value="KAL0285525.1"/>
    <property type="molecule type" value="Genomic_DNA"/>
</dbReference>
<gene>
    <name evidence="1" type="ORF">Sangu_2775100</name>
</gene>
<accession>A0AAW2ITW9</accession>
<dbReference type="AlphaFoldDB" id="A0AAW2ITW9"/>
<comment type="caution">
    <text evidence="1">The sequence shown here is derived from an EMBL/GenBank/DDBJ whole genome shotgun (WGS) entry which is preliminary data.</text>
</comment>
<proteinExistence type="predicted"/>
<protein>
    <submittedName>
        <fullName evidence="1">Uncharacterized protein</fullName>
    </submittedName>
</protein>
<name>A0AAW2ITW9_9LAMI</name>
<organism evidence="1">
    <name type="scientific">Sesamum angustifolium</name>
    <dbReference type="NCBI Taxonomy" id="2727405"/>
    <lineage>
        <taxon>Eukaryota</taxon>
        <taxon>Viridiplantae</taxon>
        <taxon>Streptophyta</taxon>
        <taxon>Embryophyta</taxon>
        <taxon>Tracheophyta</taxon>
        <taxon>Spermatophyta</taxon>
        <taxon>Magnoliopsida</taxon>
        <taxon>eudicotyledons</taxon>
        <taxon>Gunneridae</taxon>
        <taxon>Pentapetalae</taxon>
        <taxon>asterids</taxon>
        <taxon>lamiids</taxon>
        <taxon>Lamiales</taxon>
        <taxon>Pedaliaceae</taxon>
        <taxon>Sesamum</taxon>
    </lineage>
</organism>
<reference evidence="1" key="2">
    <citation type="journal article" date="2024" name="Plant">
        <title>Genomic evolution and insights into agronomic trait innovations of Sesamum species.</title>
        <authorList>
            <person name="Miao H."/>
            <person name="Wang L."/>
            <person name="Qu L."/>
            <person name="Liu H."/>
            <person name="Sun Y."/>
            <person name="Le M."/>
            <person name="Wang Q."/>
            <person name="Wei S."/>
            <person name="Zheng Y."/>
            <person name="Lin W."/>
            <person name="Duan Y."/>
            <person name="Cao H."/>
            <person name="Xiong S."/>
            <person name="Wang X."/>
            <person name="Wei L."/>
            <person name="Li C."/>
            <person name="Ma Q."/>
            <person name="Ju M."/>
            <person name="Zhao R."/>
            <person name="Li G."/>
            <person name="Mu C."/>
            <person name="Tian Q."/>
            <person name="Mei H."/>
            <person name="Zhang T."/>
            <person name="Gao T."/>
            <person name="Zhang H."/>
        </authorList>
    </citation>
    <scope>NUCLEOTIDE SEQUENCE</scope>
    <source>
        <strain evidence="1">G01</strain>
    </source>
</reference>